<evidence type="ECO:0000313" key="2">
    <source>
        <dbReference type="EMBL" id="KAG8516660.1"/>
    </source>
</evidence>
<evidence type="ECO:0000313" key="3">
    <source>
        <dbReference type="Proteomes" id="UP000700334"/>
    </source>
</evidence>
<protein>
    <submittedName>
        <fullName evidence="2">60S ribosomal protein L21</fullName>
    </submittedName>
</protein>
<dbReference type="EMBL" id="JAGFMF010011673">
    <property type="protein sequence ID" value="KAG8516660.1"/>
    <property type="molecule type" value="Genomic_DNA"/>
</dbReference>
<dbReference type="GO" id="GO:0005840">
    <property type="term" value="C:ribosome"/>
    <property type="evidence" value="ECO:0007669"/>
    <property type="project" value="UniProtKB-KW"/>
</dbReference>
<dbReference type="AlphaFoldDB" id="A0A8J6AE19"/>
<feature type="compositionally biased region" description="Basic and acidic residues" evidence="1">
    <location>
        <begin position="7"/>
        <end position="39"/>
    </location>
</feature>
<proteinExistence type="predicted"/>
<keyword evidence="2" id="KW-0687">Ribonucleoprotein</keyword>
<gene>
    <name evidence="2" type="ORF">J0S82_004107</name>
</gene>
<comment type="caution">
    <text evidence="2">The sequence shown here is derived from an EMBL/GenBank/DDBJ whole genome shotgun (WGS) entry which is preliminary data.</text>
</comment>
<reference evidence="2" key="1">
    <citation type="journal article" date="2021" name="Evol. Appl.">
        <title>The genome of the Pyrenean desman and the effects of bottlenecks and inbreeding on the genomic landscape of an endangered species.</title>
        <authorList>
            <person name="Escoda L."/>
            <person name="Castresana J."/>
        </authorList>
    </citation>
    <scope>NUCLEOTIDE SEQUENCE</scope>
    <source>
        <strain evidence="2">IBE-C5619</strain>
    </source>
</reference>
<feature type="non-terminal residue" evidence="2">
    <location>
        <position position="70"/>
    </location>
</feature>
<keyword evidence="3" id="KW-1185">Reference proteome</keyword>
<name>A0A8J6AE19_GALPY</name>
<feature type="region of interest" description="Disordered" evidence="1">
    <location>
        <begin position="1"/>
        <end position="70"/>
    </location>
</feature>
<dbReference type="Gene3D" id="6.10.250.3260">
    <property type="match status" value="1"/>
</dbReference>
<dbReference type="Proteomes" id="UP000700334">
    <property type="component" value="Unassembled WGS sequence"/>
</dbReference>
<sequence length="70" mass="7846">MASDMQIYKKSDSSFLESMKENDQGEKKGGGSVRTRKDTWTQLEPQPALPREPHCVRTKGKGPEPLKTTP</sequence>
<organism evidence="2 3">
    <name type="scientific">Galemys pyrenaicus</name>
    <name type="common">Iberian desman</name>
    <name type="synonym">Pyrenean desman</name>
    <dbReference type="NCBI Taxonomy" id="202257"/>
    <lineage>
        <taxon>Eukaryota</taxon>
        <taxon>Metazoa</taxon>
        <taxon>Chordata</taxon>
        <taxon>Craniata</taxon>
        <taxon>Vertebrata</taxon>
        <taxon>Euteleostomi</taxon>
        <taxon>Mammalia</taxon>
        <taxon>Eutheria</taxon>
        <taxon>Laurasiatheria</taxon>
        <taxon>Eulipotyphla</taxon>
        <taxon>Talpidae</taxon>
        <taxon>Galemys</taxon>
    </lineage>
</organism>
<keyword evidence="2" id="KW-0689">Ribosomal protein</keyword>
<evidence type="ECO:0000256" key="1">
    <source>
        <dbReference type="SAM" id="MobiDB-lite"/>
    </source>
</evidence>
<accession>A0A8J6AE19</accession>